<organism evidence="2 3">
    <name type="scientific">Pendulispora brunnea</name>
    <dbReference type="NCBI Taxonomy" id="2905690"/>
    <lineage>
        <taxon>Bacteria</taxon>
        <taxon>Pseudomonadati</taxon>
        <taxon>Myxococcota</taxon>
        <taxon>Myxococcia</taxon>
        <taxon>Myxococcales</taxon>
        <taxon>Sorangiineae</taxon>
        <taxon>Pendulisporaceae</taxon>
        <taxon>Pendulispora</taxon>
    </lineage>
</organism>
<reference evidence="2 3" key="1">
    <citation type="submission" date="2021-12" db="EMBL/GenBank/DDBJ databases">
        <title>Discovery of the Pendulisporaceae a myxobacterial family with distinct sporulation behavior and unique specialized metabolism.</title>
        <authorList>
            <person name="Garcia R."/>
            <person name="Popoff A."/>
            <person name="Bader C.D."/>
            <person name="Loehr J."/>
            <person name="Walesch S."/>
            <person name="Walt C."/>
            <person name="Boldt J."/>
            <person name="Bunk B."/>
            <person name="Haeckl F.J.F.P.J."/>
            <person name="Gunesch A.P."/>
            <person name="Birkelbach J."/>
            <person name="Nuebel U."/>
            <person name="Pietschmann T."/>
            <person name="Bach T."/>
            <person name="Mueller R."/>
        </authorList>
    </citation>
    <scope>NUCLEOTIDE SEQUENCE [LARGE SCALE GENOMIC DNA]</scope>
    <source>
        <strain evidence="2 3">MSr12523</strain>
    </source>
</reference>
<dbReference type="RefSeq" id="WP_394844463.1">
    <property type="nucleotide sequence ID" value="NZ_CP089982.1"/>
</dbReference>
<protein>
    <submittedName>
        <fullName evidence="2">DUF2169 domain-containing protein</fullName>
    </submittedName>
</protein>
<accession>A0ABZ2K917</accession>
<dbReference type="Pfam" id="PF09937">
    <property type="entry name" value="DUF2169"/>
    <property type="match status" value="1"/>
</dbReference>
<keyword evidence="3" id="KW-1185">Reference proteome</keyword>
<dbReference type="EMBL" id="CP089982">
    <property type="protein sequence ID" value="WXA93863.1"/>
    <property type="molecule type" value="Genomic_DNA"/>
</dbReference>
<gene>
    <name evidence="2" type="ORF">LZC95_46340</name>
</gene>
<dbReference type="InterPro" id="IPR018683">
    <property type="entry name" value="DUF2169"/>
</dbReference>
<feature type="domain" description="DUF2169" evidence="1">
    <location>
        <begin position="2"/>
        <end position="340"/>
    </location>
</feature>
<name>A0ABZ2K917_9BACT</name>
<evidence type="ECO:0000313" key="2">
    <source>
        <dbReference type="EMBL" id="WXA93863.1"/>
    </source>
</evidence>
<dbReference type="Proteomes" id="UP001379533">
    <property type="component" value="Chromosome"/>
</dbReference>
<proteinExistence type="predicted"/>
<sequence length="366" mass="40284">MGVIAKRTYVVQADRCVPADEQFALVEEPQFTEDSSVLVHDSDLVLNRRRADVIVTGHAYAPNGRATIFDAHVRLGELDRRLRIFGDRQCRLDYSGRVQFSPPAVVETVALDWTAGYGGADLVALARHGDPTREITEAAGGAYDPRYGLFAYPRNPAGRGYVTEATSDALEACRLPNLEVPTWLLTPETLCVGTFTRWPAGPPVAGVGWLSYNYFPRTAMLGLPPLVYDDAEFAPSNFLEVRAGIVRSPDVVAPDSTVAQRLDLGAAQGAALGMQLSRIWPGSAVELLHLHPRQPLWRFALAEEMPRIALQMPDEPVAELTPEIRTVEIHPDRDLVCVVWVAQHRTSLPVGPGKFAKIRHAVSWTH</sequence>
<evidence type="ECO:0000259" key="1">
    <source>
        <dbReference type="Pfam" id="PF09937"/>
    </source>
</evidence>
<evidence type="ECO:0000313" key="3">
    <source>
        <dbReference type="Proteomes" id="UP001379533"/>
    </source>
</evidence>